<dbReference type="EMBL" id="KV453909">
    <property type="protein sequence ID" value="ODV82215.1"/>
    <property type="molecule type" value="Genomic_DNA"/>
</dbReference>
<dbReference type="Gene3D" id="3.30.1520.10">
    <property type="entry name" value="Phox-like domain"/>
    <property type="match status" value="1"/>
</dbReference>
<keyword evidence="3" id="KW-0812">Transmembrane</keyword>
<dbReference type="InterPro" id="IPR013937">
    <property type="entry name" value="Sorting_nexin_C"/>
</dbReference>
<evidence type="ECO:0000313" key="7">
    <source>
        <dbReference type="EMBL" id="ODV82215.1"/>
    </source>
</evidence>
<dbReference type="PROSITE" id="PS51207">
    <property type="entry name" value="PXA"/>
    <property type="match status" value="1"/>
</dbReference>
<feature type="domain" description="PX" evidence="5">
    <location>
        <begin position="736"/>
        <end position="858"/>
    </location>
</feature>
<dbReference type="RefSeq" id="XP_020067337.1">
    <property type="nucleotide sequence ID" value="XM_020209006.1"/>
</dbReference>
<dbReference type="SUPFAM" id="SSF48097">
    <property type="entry name" value="Regulator of G-protein signaling, RGS"/>
    <property type="match status" value="1"/>
</dbReference>
<dbReference type="Pfam" id="PF00615">
    <property type="entry name" value="RGS"/>
    <property type="match status" value="1"/>
</dbReference>
<dbReference type="InterPro" id="IPR001683">
    <property type="entry name" value="PX_dom"/>
</dbReference>
<evidence type="ECO:0000259" key="4">
    <source>
        <dbReference type="PROSITE" id="PS50132"/>
    </source>
</evidence>
<dbReference type="AlphaFoldDB" id="A0A1E4SRU2"/>
<dbReference type="InterPro" id="IPR003114">
    <property type="entry name" value="Phox_assoc"/>
</dbReference>
<accession>A0A1E4SRU2</accession>
<sequence>MSELNAEPSSNPKTHKAHNALLERFAWPILYLVVFMYILRYTFIYWVVLTIGFSSAIIGIAYVVLSFSVQRPVDNRRKLRRFKFVQPEEWKLQVLSLSTDKAKLDQHTTDSFLISETIDELVNLIIKCFIDGWFHHISSSTLFQDDIRIEFKSVVENLRQRLETVDYAKLVVSRLLPIIHEHFENFVKAEHAVYSRASLPKADSSEYHIAVAQAYDRGKIHSGVTIGEATNAKEKIYLREKVSSILPYVLSEAERNNEISLSLVTEILACTILTSIFQMVGEGDFYNLLIVKLIGDNLKHRGQVKQLRAALEEHTQQLTHKSSTRSFKPSDVNIAYSITEDTDTTTFRELALSSSKTVETSNKVVETLQLSDILNQPSACKLFGEYLSYRNKRYQLEFVQAIDQLKAPLEDATIDEDGETNLSLSLEFGTIEDIKNIYYNYLENNTFNVDYDYKGVIETLVFSKDEKSAMEVYKKCRKELFRLQKDIIQALNDAEFQSFKRSSLFSKLINFDTIQDDNGRHKKAKSKTDNNEVSLQVLQAVENAFTQIMQNPEANSEDFSFNKNKDPPIISSFLDYSDDKPVLTIDMKKSLFGDSSSLFGGDANDMGSNRHSRLFDDVSDDSMTDSDSMNLEGRDSPIEEPSTIEQASNSDSQVFLAAPGDLSLAEEISKLTEEIEKLHEQIIILDPLIKKAELTNNITELKILRKSRVSLDREINSKELQKQQYIVQENDNSLYGKSRVSIQSYISGNEHGKEFILYIVEVQKVSSDDANVVTAGWIVARRFSQFFKLHEYLRARYPQVANIKFPKRTMLVLKFQQRLLVDLRKTALEEYLQQLITIPEVCSNKAFRSFLSSENFNLRKNQAFEEGVSNSANYEMRPKNNIETVANKLYNGISNKLIQHTSSVTESTTNEEIMENIRDMQKELRQYDEAGASSSDNVNKVFVKPICDLLIAVFRLNNTKSWIRGRALIVILQQIFGTTIEKKVNEQINQQLRTEESILDILIMLKNTIFPHGRFKDPPMLRTIYQQAMTKQEAKVLLAVFMNETCSKIFGASNTSYASSNLFSMLQNDYLNKHLLFELLDEALAAVFPEIKR</sequence>
<feature type="region of interest" description="Disordered" evidence="2">
    <location>
        <begin position="602"/>
        <end position="648"/>
    </location>
</feature>
<dbReference type="SUPFAM" id="SSF64268">
    <property type="entry name" value="PX domain"/>
    <property type="match status" value="1"/>
</dbReference>
<keyword evidence="3" id="KW-0472">Membrane</keyword>
<keyword evidence="3" id="KW-1133">Transmembrane helix</keyword>
<evidence type="ECO:0000259" key="5">
    <source>
        <dbReference type="PROSITE" id="PS50195"/>
    </source>
</evidence>
<evidence type="ECO:0000256" key="1">
    <source>
        <dbReference type="ARBA" id="ARBA00010883"/>
    </source>
</evidence>
<dbReference type="InterPro" id="IPR016137">
    <property type="entry name" value="RGS"/>
</dbReference>
<protein>
    <submittedName>
        <fullName evidence="7">Intermediate filament protein</fullName>
    </submittedName>
</protein>
<feature type="domain" description="RGS" evidence="4">
    <location>
        <begin position="369"/>
        <end position="509"/>
    </location>
</feature>
<dbReference type="Pfam" id="PF08628">
    <property type="entry name" value="Nexin_C"/>
    <property type="match status" value="1"/>
</dbReference>
<dbReference type="GeneID" id="30983142"/>
<evidence type="ECO:0000259" key="6">
    <source>
        <dbReference type="PROSITE" id="PS51207"/>
    </source>
</evidence>
<feature type="transmembrane region" description="Helical" evidence="3">
    <location>
        <begin position="44"/>
        <end position="69"/>
    </location>
</feature>
<dbReference type="SMART" id="SM00313">
    <property type="entry name" value="PXA"/>
    <property type="match status" value="1"/>
</dbReference>
<dbReference type="Pfam" id="PF00787">
    <property type="entry name" value="PX"/>
    <property type="match status" value="1"/>
</dbReference>
<dbReference type="CDD" id="cd06876">
    <property type="entry name" value="PX_MDM1p"/>
    <property type="match status" value="1"/>
</dbReference>
<dbReference type="InterPro" id="IPR036871">
    <property type="entry name" value="PX_dom_sf"/>
</dbReference>
<dbReference type="OrthoDB" id="120967at2759"/>
<dbReference type="InterPro" id="IPR036305">
    <property type="entry name" value="RGS_sf"/>
</dbReference>
<comment type="similarity">
    <text evidence="1">Belongs to the sorting nexin family.</text>
</comment>
<feature type="transmembrane region" description="Helical" evidence="3">
    <location>
        <begin position="21"/>
        <end position="38"/>
    </location>
</feature>
<reference evidence="8" key="1">
    <citation type="submission" date="2016-05" db="EMBL/GenBank/DDBJ databases">
        <title>Comparative genomics of biotechnologically important yeasts.</title>
        <authorList>
            <consortium name="DOE Joint Genome Institute"/>
            <person name="Riley R."/>
            <person name="Haridas S."/>
            <person name="Wolfe K.H."/>
            <person name="Lopes M.R."/>
            <person name="Hittinger C.T."/>
            <person name="Goker M."/>
            <person name="Salamov A."/>
            <person name="Wisecaver J."/>
            <person name="Long T.M."/>
            <person name="Aerts A.L."/>
            <person name="Barry K."/>
            <person name="Choi C."/>
            <person name="Clum A."/>
            <person name="Coughlan A.Y."/>
            <person name="Deshpande S."/>
            <person name="Douglass A.P."/>
            <person name="Hanson S.J."/>
            <person name="Klenk H.-P."/>
            <person name="Labutti K."/>
            <person name="Lapidus A."/>
            <person name="Lindquist E."/>
            <person name="Lipzen A."/>
            <person name="Meier-Kolthoff J.P."/>
            <person name="Ohm R.A."/>
            <person name="Otillar R.P."/>
            <person name="Pangilinan J."/>
            <person name="Peng Y."/>
            <person name="Rokas A."/>
            <person name="Rosa C.A."/>
            <person name="Scheuner C."/>
            <person name="Sibirny A.A."/>
            <person name="Slot J.C."/>
            <person name="Stielow J.B."/>
            <person name="Sun H."/>
            <person name="Kurtzman C.P."/>
            <person name="Blackwell M."/>
            <person name="Grigoriev I.V."/>
            <person name="Jeffries T.W."/>
        </authorList>
    </citation>
    <scope>NUCLEOTIDE SEQUENCE [LARGE SCALE GENOMIC DNA]</scope>
    <source>
        <strain evidence="8">NRRL Y-17324</strain>
    </source>
</reference>
<dbReference type="GO" id="GO:0035091">
    <property type="term" value="F:phosphatidylinositol binding"/>
    <property type="evidence" value="ECO:0007669"/>
    <property type="project" value="InterPro"/>
</dbReference>
<keyword evidence="8" id="KW-1185">Reference proteome</keyword>
<dbReference type="SMART" id="SM00312">
    <property type="entry name" value="PX"/>
    <property type="match status" value="1"/>
</dbReference>
<dbReference type="InterPro" id="IPR044926">
    <property type="entry name" value="RGS_subdomain_2"/>
</dbReference>
<dbReference type="STRING" id="984487.A0A1E4SRU2"/>
<evidence type="ECO:0000313" key="8">
    <source>
        <dbReference type="Proteomes" id="UP000094285"/>
    </source>
</evidence>
<dbReference type="Proteomes" id="UP000094285">
    <property type="component" value="Unassembled WGS sequence"/>
</dbReference>
<name>A0A1E4SRU2_9ASCO</name>
<gene>
    <name evidence="7" type="ORF">CANTADRAFT_43768</name>
</gene>
<evidence type="ECO:0000256" key="3">
    <source>
        <dbReference type="SAM" id="Phobius"/>
    </source>
</evidence>
<dbReference type="PROSITE" id="PS50132">
    <property type="entry name" value="RGS"/>
    <property type="match status" value="1"/>
</dbReference>
<dbReference type="PROSITE" id="PS50195">
    <property type="entry name" value="PX"/>
    <property type="match status" value="1"/>
</dbReference>
<organism evidence="7 8">
    <name type="scientific">Suhomyces tanzawaensis NRRL Y-17324</name>
    <dbReference type="NCBI Taxonomy" id="984487"/>
    <lineage>
        <taxon>Eukaryota</taxon>
        <taxon>Fungi</taxon>
        <taxon>Dikarya</taxon>
        <taxon>Ascomycota</taxon>
        <taxon>Saccharomycotina</taxon>
        <taxon>Pichiomycetes</taxon>
        <taxon>Debaryomycetaceae</taxon>
        <taxon>Suhomyces</taxon>
    </lineage>
</organism>
<dbReference type="Gene3D" id="1.10.167.10">
    <property type="entry name" value="Regulator of G-protein Signalling 4, domain 2"/>
    <property type="match status" value="1"/>
</dbReference>
<dbReference type="Pfam" id="PF02194">
    <property type="entry name" value="PXA"/>
    <property type="match status" value="1"/>
</dbReference>
<evidence type="ECO:0000256" key="2">
    <source>
        <dbReference type="SAM" id="MobiDB-lite"/>
    </source>
</evidence>
<proteinExistence type="inferred from homology"/>
<dbReference type="PANTHER" id="PTHR22775:SF3">
    <property type="entry name" value="SORTING NEXIN-13"/>
    <property type="match status" value="1"/>
</dbReference>
<dbReference type="PANTHER" id="PTHR22775">
    <property type="entry name" value="SORTING NEXIN"/>
    <property type="match status" value="1"/>
</dbReference>
<feature type="domain" description="PXA" evidence="6">
    <location>
        <begin position="111"/>
        <end position="298"/>
    </location>
</feature>